<dbReference type="PANTHER" id="PTHR35300">
    <property type="entry name" value="COACTIVATOR CBP, KIX DOMAIN-CONTAINING PROTEIN-RELATED"/>
    <property type="match status" value="1"/>
</dbReference>
<sequence length="528" mass="60594">MPRPYECVRRAWHSDRHKPIRGSMIGQILRMAYDTHSAATKGNREWQDKLLLVVCKAEEIMYSKANSEAEYMSQDTLWDRVNDAINTIIRRDESTETGDLLPPCIEAALNLGCKVERASRSQRHSNPRSYLSPRPQESTPVPPIAIDRTHDEQGFQLMPVHSINQLNFARATATANPDLLVSESNHHLAENSNVAYSYPFLHENIPPGTNQLTTREDSMHQNFGSVYPLYCGNQYQVEASDMVTQFPMKRKSNTIFMGKPIGTSVAPHREMGVLRTVFSCSSAEIGSTRFTQADFRNTHDKPTDTQCDLSLRLGLYSDPCMSIERNQTQENENAGSSSFQERDKFSVFSKQRNKEFCFFPGTIKWVSEGHDQNLRTTIRKRKEPFRDNSEDVHFCWQSNQFIGRIEGPVVQITYLHANSEIATWNLLKRHPKNVKGYFSTFENDSGDYFIWLFNCAFEFSGVKLQLPRVYWWIGGVIKTSFWSFLYVFNVSWQINRASNNAMLSFHSGLKNSPEIFSLNGNGHLVNYK</sequence>
<keyword evidence="1" id="KW-0539">Nucleus</keyword>
<dbReference type="PANTHER" id="PTHR35300:SF4">
    <property type="entry name" value="HISTONE ACETYLTRANSFERASE"/>
    <property type="match status" value="1"/>
</dbReference>
<protein>
    <submittedName>
        <fullName evidence="4">Uncharacterized protein</fullName>
    </submittedName>
</protein>
<keyword evidence="3" id="KW-1133">Transmembrane helix</keyword>
<evidence type="ECO:0000313" key="4">
    <source>
        <dbReference type="EMBL" id="VFU28229.1"/>
    </source>
</evidence>
<proteinExistence type="predicted"/>
<evidence type="ECO:0000256" key="3">
    <source>
        <dbReference type="SAM" id="Phobius"/>
    </source>
</evidence>
<accession>A0A6N2KIE5</accession>
<evidence type="ECO:0000256" key="2">
    <source>
        <dbReference type="SAM" id="MobiDB-lite"/>
    </source>
</evidence>
<dbReference type="GO" id="GO:0006355">
    <property type="term" value="P:regulation of DNA-templated transcription"/>
    <property type="evidence" value="ECO:0007669"/>
    <property type="project" value="InterPro"/>
</dbReference>
<feature type="transmembrane region" description="Helical" evidence="3">
    <location>
        <begin position="469"/>
        <end position="488"/>
    </location>
</feature>
<gene>
    <name evidence="4" type="ORF">SVIM_LOCUS92697</name>
</gene>
<dbReference type="EMBL" id="CAADRP010000446">
    <property type="protein sequence ID" value="VFU28229.1"/>
    <property type="molecule type" value="Genomic_DNA"/>
</dbReference>
<dbReference type="Gene3D" id="1.10.246.20">
    <property type="entry name" value="Coactivator CBP, KIX domain"/>
    <property type="match status" value="1"/>
</dbReference>
<dbReference type="InterPro" id="IPR036529">
    <property type="entry name" value="KIX_dom_sf"/>
</dbReference>
<evidence type="ECO:0000256" key="1">
    <source>
        <dbReference type="ARBA" id="ARBA00023242"/>
    </source>
</evidence>
<keyword evidence="3" id="KW-0472">Membrane</keyword>
<name>A0A6N2KIE5_SALVM</name>
<dbReference type="AlphaFoldDB" id="A0A6N2KIE5"/>
<reference evidence="4" key="1">
    <citation type="submission" date="2019-03" db="EMBL/GenBank/DDBJ databases">
        <authorList>
            <person name="Mank J."/>
            <person name="Almeida P."/>
        </authorList>
    </citation>
    <scope>NUCLEOTIDE SEQUENCE</scope>
    <source>
        <strain evidence="4">78183</strain>
    </source>
</reference>
<organism evidence="4">
    <name type="scientific">Salix viminalis</name>
    <name type="common">Common osier</name>
    <name type="synonym">Basket willow</name>
    <dbReference type="NCBI Taxonomy" id="40686"/>
    <lineage>
        <taxon>Eukaryota</taxon>
        <taxon>Viridiplantae</taxon>
        <taxon>Streptophyta</taxon>
        <taxon>Embryophyta</taxon>
        <taxon>Tracheophyta</taxon>
        <taxon>Spermatophyta</taxon>
        <taxon>Magnoliopsida</taxon>
        <taxon>eudicotyledons</taxon>
        <taxon>Gunneridae</taxon>
        <taxon>Pentapetalae</taxon>
        <taxon>rosids</taxon>
        <taxon>fabids</taxon>
        <taxon>Malpighiales</taxon>
        <taxon>Salicaceae</taxon>
        <taxon>Saliceae</taxon>
        <taxon>Salix</taxon>
    </lineage>
</organism>
<feature type="region of interest" description="Disordered" evidence="2">
    <location>
        <begin position="117"/>
        <end position="140"/>
    </location>
</feature>
<keyword evidence="3" id="KW-0812">Transmembrane</keyword>
<dbReference type="GO" id="GO:0003712">
    <property type="term" value="F:transcription coregulator activity"/>
    <property type="evidence" value="ECO:0007669"/>
    <property type="project" value="InterPro"/>
</dbReference>